<feature type="transmembrane region" description="Helical" evidence="6">
    <location>
        <begin position="75"/>
        <end position="92"/>
    </location>
</feature>
<evidence type="ECO:0000313" key="8">
    <source>
        <dbReference type="Proteomes" id="UP000554235"/>
    </source>
</evidence>
<feature type="transmembrane region" description="Helical" evidence="6">
    <location>
        <begin position="225"/>
        <end position="243"/>
    </location>
</feature>
<dbReference type="Pfam" id="PF04479">
    <property type="entry name" value="RTA1"/>
    <property type="match status" value="1"/>
</dbReference>
<feature type="transmembrane region" description="Helical" evidence="6">
    <location>
        <begin position="146"/>
        <end position="166"/>
    </location>
</feature>
<dbReference type="Proteomes" id="UP000554235">
    <property type="component" value="Unassembled WGS sequence"/>
</dbReference>
<evidence type="ECO:0000256" key="3">
    <source>
        <dbReference type="ARBA" id="ARBA00022989"/>
    </source>
</evidence>
<feature type="transmembrane region" description="Helical" evidence="6">
    <location>
        <begin position="263"/>
        <end position="282"/>
    </location>
</feature>
<evidence type="ECO:0000313" key="7">
    <source>
        <dbReference type="EMBL" id="KAF4461264.1"/>
    </source>
</evidence>
<name>A0A8H4P3L9_9HYPO</name>
<dbReference type="PANTHER" id="PTHR31465">
    <property type="entry name" value="PROTEIN RTA1-RELATED"/>
    <property type="match status" value="1"/>
</dbReference>
<proteinExistence type="predicted"/>
<keyword evidence="3 6" id="KW-1133">Transmembrane helix</keyword>
<sequence length="351" mass="39710">MVTTTTHHPTSTAASSATASCTTAVPDSYGRVPVDACNSNYLFDPSFAANLAFAVLFGMTTLGHLTQAIIFKKRFCWVVIMGAVWETIGFTFKTLGSHHQQNFQYLLWGQLLFLLAPLWLNAFVYMAVARMVYFRMPDRKLLGIKAIRMTVIFVWIDVILFIIQGGGGTLLSNDNDQNLVRIGQKIYMAGVGVQLAIIVVFLGLTACFYYKLREIEGRHIGRMKWLIWTMLLVLILIIIRIVYRLIEFGPGVNEHNKLLTHEGYPLGLDAFPILFALVLLNVMHPGFVLRGPDSEFPKLSRQEKKALKQQKKREKEQKKAAKKARKQGSYELENGYPYPEEDRSGSGRELL</sequence>
<feature type="region of interest" description="Disordered" evidence="5">
    <location>
        <begin position="298"/>
        <end position="351"/>
    </location>
</feature>
<dbReference type="PANTHER" id="PTHR31465:SF15">
    <property type="entry name" value="LIPID TRANSPORTER ATNI-RELATED"/>
    <property type="match status" value="1"/>
</dbReference>
<evidence type="ECO:0000256" key="5">
    <source>
        <dbReference type="SAM" id="MobiDB-lite"/>
    </source>
</evidence>
<keyword evidence="8" id="KW-1185">Reference proteome</keyword>
<comment type="caution">
    <text evidence="7">The sequence shown here is derived from an EMBL/GenBank/DDBJ whole genome shotgun (WGS) entry which is preliminary data.</text>
</comment>
<evidence type="ECO:0000256" key="4">
    <source>
        <dbReference type="ARBA" id="ARBA00023136"/>
    </source>
</evidence>
<dbReference type="EMBL" id="JAADYS010001752">
    <property type="protein sequence ID" value="KAF4461264.1"/>
    <property type="molecule type" value="Genomic_DNA"/>
</dbReference>
<feature type="transmembrane region" description="Helical" evidence="6">
    <location>
        <begin position="112"/>
        <end position="134"/>
    </location>
</feature>
<evidence type="ECO:0000256" key="2">
    <source>
        <dbReference type="ARBA" id="ARBA00022692"/>
    </source>
</evidence>
<evidence type="ECO:0000256" key="6">
    <source>
        <dbReference type="SAM" id="Phobius"/>
    </source>
</evidence>
<dbReference type="GO" id="GO:0016020">
    <property type="term" value="C:membrane"/>
    <property type="evidence" value="ECO:0007669"/>
    <property type="project" value="UniProtKB-SubCell"/>
</dbReference>
<keyword evidence="2 6" id="KW-0812">Transmembrane</keyword>
<dbReference type="InterPro" id="IPR007568">
    <property type="entry name" value="RTA1"/>
</dbReference>
<feature type="compositionally biased region" description="Basic and acidic residues" evidence="5">
    <location>
        <begin position="340"/>
        <end position="351"/>
    </location>
</feature>
<keyword evidence="4 6" id="KW-0472">Membrane</keyword>
<protein>
    <submittedName>
        <fullName evidence="7">Phospholipid-translocating ATPase</fullName>
    </submittedName>
</protein>
<gene>
    <name evidence="7" type="ORF">FALBO_11944</name>
</gene>
<dbReference type="OrthoDB" id="5384040at2759"/>
<feature type="transmembrane region" description="Helical" evidence="6">
    <location>
        <begin position="47"/>
        <end position="63"/>
    </location>
</feature>
<comment type="subcellular location">
    <subcellularLocation>
        <location evidence="1">Membrane</location>
        <topology evidence="1">Multi-pass membrane protein</topology>
    </subcellularLocation>
</comment>
<dbReference type="AlphaFoldDB" id="A0A8H4P3L9"/>
<accession>A0A8H4P3L9</accession>
<reference evidence="7 8" key="1">
    <citation type="submission" date="2020-01" db="EMBL/GenBank/DDBJ databases">
        <title>Identification and distribution of gene clusters putatively required for synthesis of sphingolipid metabolism inhibitors in phylogenetically diverse species of the filamentous fungus Fusarium.</title>
        <authorList>
            <person name="Kim H.-S."/>
            <person name="Busman M."/>
            <person name="Brown D.W."/>
            <person name="Divon H."/>
            <person name="Uhlig S."/>
            <person name="Proctor R.H."/>
        </authorList>
    </citation>
    <scope>NUCLEOTIDE SEQUENCE [LARGE SCALE GENOMIC DNA]</scope>
    <source>
        <strain evidence="7 8">NRRL 20459</strain>
    </source>
</reference>
<evidence type="ECO:0000256" key="1">
    <source>
        <dbReference type="ARBA" id="ARBA00004141"/>
    </source>
</evidence>
<feature type="transmembrane region" description="Helical" evidence="6">
    <location>
        <begin position="186"/>
        <end position="210"/>
    </location>
</feature>
<organism evidence="7 8">
    <name type="scientific">Fusarium albosuccineum</name>
    <dbReference type="NCBI Taxonomy" id="1237068"/>
    <lineage>
        <taxon>Eukaryota</taxon>
        <taxon>Fungi</taxon>
        <taxon>Dikarya</taxon>
        <taxon>Ascomycota</taxon>
        <taxon>Pezizomycotina</taxon>
        <taxon>Sordariomycetes</taxon>
        <taxon>Hypocreomycetidae</taxon>
        <taxon>Hypocreales</taxon>
        <taxon>Nectriaceae</taxon>
        <taxon>Fusarium</taxon>
        <taxon>Fusarium decemcellulare species complex</taxon>
    </lineage>
</organism>